<keyword evidence="5 9" id="KW-0067">ATP-binding</keyword>
<keyword evidence="4 9" id="KW-0547">Nucleotide-binding</keyword>
<dbReference type="PANTHER" id="PTHR11946">
    <property type="entry name" value="VALYL-TRNA SYNTHETASES"/>
    <property type="match status" value="1"/>
</dbReference>
<dbReference type="Proteomes" id="UP000054560">
    <property type="component" value="Unassembled WGS sequence"/>
</dbReference>
<dbReference type="RefSeq" id="XP_014160099.1">
    <property type="nucleotide sequence ID" value="XM_014304624.1"/>
</dbReference>
<dbReference type="PANTHER" id="PTHR11946:SF109">
    <property type="entry name" value="VALINE--TRNA LIGASE"/>
    <property type="match status" value="1"/>
</dbReference>
<dbReference type="GO" id="GO:0006438">
    <property type="term" value="P:valyl-tRNA aminoacylation"/>
    <property type="evidence" value="ECO:0007669"/>
    <property type="project" value="InterPro"/>
</dbReference>
<dbReference type="NCBIfam" id="NF004349">
    <property type="entry name" value="PRK05729.1"/>
    <property type="match status" value="1"/>
</dbReference>
<dbReference type="eggNOG" id="KOG0432">
    <property type="taxonomic scope" value="Eukaryota"/>
</dbReference>
<evidence type="ECO:0000256" key="1">
    <source>
        <dbReference type="ARBA" id="ARBA00005594"/>
    </source>
</evidence>
<evidence type="ECO:0000313" key="12">
    <source>
        <dbReference type="EMBL" id="KNC86197.1"/>
    </source>
</evidence>
<dbReference type="GO" id="GO:0005829">
    <property type="term" value="C:cytosol"/>
    <property type="evidence" value="ECO:0007669"/>
    <property type="project" value="TreeGrafter"/>
</dbReference>
<dbReference type="InterPro" id="IPR013155">
    <property type="entry name" value="M/V/L/I-tRNA-synth_anticd-bd"/>
</dbReference>
<evidence type="ECO:0000256" key="4">
    <source>
        <dbReference type="ARBA" id="ARBA00022741"/>
    </source>
</evidence>
<evidence type="ECO:0000256" key="6">
    <source>
        <dbReference type="ARBA" id="ARBA00022917"/>
    </source>
</evidence>
<comment type="similarity">
    <text evidence="1 9">Belongs to the class-I aminoacyl-tRNA synthetase family.</text>
</comment>
<dbReference type="Pfam" id="PF00133">
    <property type="entry name" value="tRNA-synt_1"/>
    <property type="match status" value="1"/>
</dbReference>
<proteinExistence type="inferred from homology"/>
<evidence type="ECO:0000256" key="3">
    <source>
        <dbReference type="ARBA" id="ARBA00022598"/>
    </source>
</evidence>
<dbReference type="SUPFAM" id="SSF52374">
    <property type="entry name" value="Nucleotidylyl transferase"/>
    <property type="match status" value="1"/>
</dbReference>
<evidence type="ECO:0000256" key="5">
    <source>
        <dbReference type="ARBA" id="ARBA00022840"/>
    </source>
</evidence>
<dbReference type="GO" id="GO:0005524">
    <property type="term" value="F:ATP binding"/>
    <property type="evidence" value="ECO:0007669"/>
    <property type="project" value="UniProtKB-KW"/>
</dbReference>
<accession>A0A0L0GB01</accession>
<keyword evidence="3 9" id="KW-0436">Ligase</keyword>
<dbReference type="SUPFAM" id="SSF47323">
    <property type="entry name" value="Anticodon-binding domain of a subclass of class I aminoacyl-tRNA synthetases"/>
    <property type="match status" value="1"/>
</dbReference>
<keyword evidence="6 9" id="KW-0648">Protein biosynthesis</keyword>
<evidence type="ECO:0000256" key="7">
    <source>
        <dbReference type="ARBA" id="ARBA00023146"/>
    </source>
</evidence>
<dbReference type="Pfam" id="PF08264">
    <property type="entry name" value="Anticodon_1"/>
    <property type="match status" value="1"/>
</dbReference>
<dbReference type="InterPro" id="IPR002300">
    <property type="entry name" value="aa-tRNA-synth_Ia"/>
</dbReference>
<protein>
    <recommendedName>
        <fullName evidence="2">valine--tRNA ligase</fullName>
        <ecNumber evidence="2">6.1.1.9</ecNumber>
    </recommendedName>
    <alternativeName>
        <fullName evidence="8">Valyl-tRNA synthetase</fullName>
    </alternativeName>
</protein>
<gene>
    <name evidence="12" type="ORF">SARC_01674</name>
</gene>
<dbReference type="GO" id="GO:0002161">
    <property type="term" value="F:aminoacyl-tRNA deacylase activity"/>
    <property type="evidence" value="ECO:0007669"/>
    <property type="project" value="InterPro"/>
</dbReference>
<organism evidence="12 13">
    <name type="scientific">Sphaeroforma arctica JP610</name>
    <dbReference type="NCBI Taxonomy" id="667725"/>
    <lineage>
        <taxon>Eukaryota</taxon>
        <taxon>Ichthyosporea</taxon>
        <taxon>Ichthyophonida</taxon>
        <taxon>Sphaeroforma</taxon>
    </lineage>
</organism>
<dbReference type="EMBL" id="KQ241664">
    <property type="protein sequence ID" value="KNC86197.1"/>
    <property type="molecule type" value="Genomic_DNA"/>
</dbReference>
<dbReference type="InterPro" id="IPR002303">
    <property type="entry name" value="Valyl-tRNA_ligase"/>
</dbReference>
<keyword evidence="7 9" id="KW-0030">Aminoacyl-tRNA synthetase</keyword>
<dbReference type="OrthoDB" id="629407at2759"/>
<dbReference type="PRINTS" id="PR00986">
    <property type="entry name" value="TRNASYNTHVAL"/>
</dbReference>
<dbReference type="InterPro" id="IPR033705">
    <property type="entry name" value="Anticodon_Ia_Val"/>
</dbReference>
<name>A0A0L0GB01_9EUKA</name>
<dbReference type="SUPFAM" id="SSF50677">
    <property type="entry name" value="ValRS/IleRS/LeuRS editing domain"/>
    <property type="match status" value="1"/>
</dbReference>
<keyword evidence="13" id="KW-1185">Reference proteome</keyword>
<dbReference type="EC" id="6.1.1.9" evidence="2"/>
<feature type="domain" description="Methionyl/Valyl/Leucyl/Isoleucyl-tRNA synthetase anticodon-binding" evidence="11">
    <location>
        <begin position="762"/>
        <end position="928"/>
    </location>
</feature>
<dbReference type="PROSITE" id="PS00178">
    <property type="entry name" value="AA_TRNA_LIGASE_I"/>
    <property type="match status" value="1"/>
</dbReference>
<dbReference type="NCBIfam" id="TIGR00422">
    <property type="entry name" value="valS"/>
    <property type="match status" value="1"/>
</dbReference>
<dbReference type="GO" id="GO:0004832">
    <property type="term" value="F:valine-tRNA ligase activity"/>
    <property type="evidence" value="ECO:0007669"/>
    <property type="project" value="UniProtKB-EC"/>
</dbReference>
<dbReference type="Gene3D" id="1.10.730.10">
    <property type="entry name" value="Isoleucyl-tRNA Synthetase, Domain 1"/>
    <property type="match status" value="1"/>
</dbReference>
<dbReference type="GeneID" id="25902178"/>
<dbReference type="InterPro" id="IPR009080">
    <property type="entry name" value="tRNAsynth_Ia_anticodon-bd"/>
</dbReference>
<dbReference type="FunFam" id="3.40.50.620:FF:000457">
    <property type="entry name" value="Predicted protein"/>
    <property type="match status" value="1"/>
</dbReference>
<sequence length="1060" mass="118895">MKFTRRLIDVSYKRCDTLHARSENLLVLRTIRACYHRDPSQPLPSAYNSSAVEEGTYKWWEETGIFKPRKVGTNTSTNTECSEFSMLLPPPNVTGSLHIGHALTGSVQDAIVRWKRMGASSTPSYRDWNRAYNTVVHVGIGRKTRLKFSNSRRIQIQSRVFEWKELYGSTIHNQHRRLGLSLDWSREYFTLDPHHSSLVKDTFVKMYDDGIIYRDMRMCNWCVRLQTVISDIEVDSKVIEGRGRVSVPRSSDQAGASEGLREVEVGVMHDFAYKLAGSDSAKNGGLDELVVSTTRIETMLGDVAVAVHPDDKRYKHLHGRHVVHPFTGEQLPIVLDEELVDMDKGTGAVKITPAHDFNDYACGVKHGLTLERNVLDRDGKIVKNLLDSAGLKCSDRFDAREEIIQILKDKDLYRGSKDHAMVLPLCSRSGDIIEPMLLPQWYVKAESLQKIAREVVASGMTKISPSRYEKDWFRWVDDMDEWCISRQLWWGHRIPAYRVIGNQQQELGWVAASTEAEAHRKVQSGSVRLSTGSFTDVESSADHSLPQYTLVQDEDVLDTWFSSGLIPLSVTSRQGDQDVSYPTDVLETGSDILFFWVARMVMLCKYSTGESPFKDIYLHPMVRDAQGRKMSKSLGNVIDPVDVINGQTLSNLIDRVQTSNLPATERANTIESLNKGYSEGIPGCGADALRFTLCEYMQQGSSIKMSVERVQHNAKFCNKIWQLVRFYDSRRQKKDQNSDTSVVGIPALQAIQQSISEAQLPEQWILSRTANTVKDCNKALDEYNLGAATQSLMRFVWFDLCDVYLETLKLSQNDPGTFEGQNASTSSVAVLNVCIVNSLKLLHPFMPYITEELWQHVAFVHGTDHSGIAGKCGFESISLQTYPITTEFEAFVSPTAEADMALSMAIVKAIRDMRQSFQLSPKIQIPVTLSCSSDVVDSVKSNGSFVSDMSNITIRGIELSTTNQADSVGKLVRLPVNEACWIDVDLQDLPQDFTKLIKKLQGQLHGVNKKIMKLEKAVGAGSAAGKMPAHIFEAKSIELDGLKEQRIEIEATLRVTSGTN</sequence>
<evidence type="ECO:0000313" key="13">
    <source>
        <dbReference type="Proteomes" id="UP000054560"/>
    </source>
</evidence>
<dbReference type="InterPro" id="IPR009008">
    <property type="entry name" value="Val/Leu/Ile-tRNA-synth_edit"/>
</dbReference>
<evidence type="ECO:0000259" key="11">
    <source>
        <dbReference type="Pfam" id="PF08264"/>
    </source>
</evidence>
<reference evidence="12 13" key="1">
    <citation type="submission" date="2011-02" db="EMBL/GenBank/DDBJ databases">
        <title>The Genome Sequence of Sphaeroforma arctica JP610.</title>
        <authorList>
            <consortium name="The Broad Institute Genome Sequencing Platform"/>
            <person name="Russ C."/>
            <person name="Cuomo C."/>
            <person name="Young S.K."/>
            <person name="Zeng Q."/>
            <person name="Gargeya S."/>
            <person name="Alvarado L."/>
            <person name="Berlin A."/>
            <person name="Chapman S.B."/>
            <person name="Chen Z."/>
            <person name="Freedman E."/>
            <person name="Gellesch M."/>
            <person name="Goldberg J."/>
            <person name="Griggs A."/>
            <person name="Gujja S."/>
            <person name="Heilman E."/>
            <person name="Heiman D."/>
            <person name="Howarth C."/>
            <person name="Mehta T."/>
            <person name="Neiman D."/>
            <person name="Pearson M."/>
            <person name="Roberts A."/>
            <person name="Saif S."/>
            <person name="Shea T."/>
            <person name="Shenoy N."/>
            <person name="Sisk P."/>
            <person name="Stolte C."/>
            <person name="Sykes S."/>
            <person name="White J."/>
            <person name="Yandava C."/>
            <person name="Burger G."/>
            <person name="Gray M.W."/>
            <person name="Holland P.W.H."/>
            <person name="King N."/>
            <person name="Lang F.B.F."/>
            <person name="Roger A.J."/>
            <person name="Ruiz-Trillo I."/>
            <person name="Haas B."/>
            <person name="Nusbaum C."/>
            <person name="Birren B."/>
        </authorList>
    </citation>
    <scope>NUCLEOTIDE SEQUENCE [LARGE SCALE GENOMIC DNA]</scope>
    <source>
        <strain evidence="12 13">JP610</strain>
    </source>
</reference>
<feature type="domain" description="Aminoacyl-tRNA synthetase class Ia" evidence="10">
    <location>
        <begin position="56"/>
        <end position="705"/>
    </location>
</feature>
<evidence type="ECO:0000256" key="8">
    <source>
        <dbReference type="ARBA" id="ARBA00029936"/>
    </source>
</evidence>
<dbReference type="InterPro" id="IPR001412">
    <property type="entry name" value="aa-tRNA-synth_I_CS"/>
</dbReference>
<dbReference type="AlphaFoldDB" id="A0A0L0GB01"/>
<dbReference type="STRING" id="667725.A0A0L0GB01"/>
<dbReference type="Gene3D" id="3.40.50.620">
    <property type="entry name" value="HUPs"/>
    <property type="match status" value="2"/>
</dbReference>
<evidence type="ECO:0000259" key="10">
    <source>
        <dbReference type="Pfam" id="PF00133"/>
    </source>
</evidence>
<dbReference type="CDD" id="cd07962">
    <property type="entry name" value="Anticodon_Ia_Val"/>
    <property type="match status" value="1"/>
</dbReference>
<evidence type="ECO:0000256" key="9">
    <source>
        <dbReference type="RuleBase" id="RU363035"/>
    </source>
</evidence>
<evidence type="ECO:0000256" key="2">
    <source>
        <dbReference type="ARBA" id="ARBA00013169"/>
    </source>
</evidence>
<dbReference type="InterPro" id="IPR014729">
    <property type="entry name" value="Rossmann-like_a/b/a_fold"/>
</dbReference>